<evidence type="ECO:0000313" key="2">
    <source>
        <dbReference type="Proteomes" id="UP001148125"/>
    </source>
</evidence>
<gene>
    <name evidence="1" type="ORF">N7Z68_08595</name>
</gene>
<name>A0ABT5VGW4_9BACI</name>
<dbReference type="EMBL" id="JAOTPO010000004">
    <property type="protein sequence ID" value="MDE5413444.1"/>
    <property type="molecule type" value="Genomic_DNA"/>
</dbReference>
<protein>
    <submittedName>
        <fullName evidence="1">DUF1284 domain-containing protein</fullName>
    </submittedName>
</protein>
<accession>A0ABT5VGW4</accession>
<organism evidence="1 2">
    <name type="scientific">Alkalihalobacterium chitinilyticum</name>
    <dbReference type="NCBI Taxonomy" id="2980103"/>
    <lineage>
        <taxon>Bacteria</taxon>
        <taxon>Bacillati</taxon>
        <taxon>Bacillota</taxon>
        <taxon>Bacilli</taxon>
        <taxon>Bacillales</taxon>
        <taxon>Bacillaceae</taxon>
        <taxon>Alkalihalobacterium</taxon>
    </lineage>
</organism>
<proteinExistence type="predicted"/>
<dbReference type="InterPro" id="IPR009702">
    <property type="entry name" value="DUF1284"/>
</dbReference>
<dbReference type="Proteomes" id="UP001148125">
    <property type="component" value="Unassembled WGS sequence"/>
</dbReference>
<sequence>MNLRGHHLLCLLGYSGHGYSPSFINKMEHLAPIYRKVDLDFEIFVNEHTDEICKHCPAMERNNCTTFERVDYEIRELDRRINEKLQVRPGFYYSKKTIFRRIRENIEPDDLDVLCKGCKWLSYGVCKAAIRKLKEETKDEITT</sequence>
<evidence type="ECO:0000313" key="1">
    <source>
        <dbReference type="EMBL" id="MDE5413444.1"/>
    </source>
</evidence>
<reference evidence="1" key="1">
    <citation type="submission" date="2024-05" db="EMBL/GenBank/DDBJ databases">
        <title>Alkalihalobacillus sp. strain MEB203 novel alkaliphilic bacterium from Lonar Lake, India.</title>
        <authorList>
            <person name="Joshi A."/>
            <person name="Thite S."/>
            <person name="Mengade P."/>
        </authorList>
    </citation>
    <scope>NUCLEOTIDE SEQUENCE</scope>
    <source>
        <strain evidence="1">MEB 203</strain>
    </source>
</reference>
<comment type="caution">
    <text evidence="1">The sequence shown here is derived from an EMBL/GenBank/DDBJ whole genome shotgun (WGS) entry which is preliminary data.</text>
</comment>
<dbReference type="Pfam" id="PF06935">
    <property type="entry name" value="DUF1284"/>
    <property type="match status" value="1"/>
</dbReference>
<keyword evidence="2" id="KW-1185">Reference proteome</keyword>
<dbReference type="RefSeq" id="WP_275118061.1">
    <property type="nucleotide sequence ID" value="NZ_JAOTPO010000004.1"/>
</dbReference>